<dbReference type="InterPro" id="IPR011989">
    <property type="entry name" value="ARM-like"/>
</dbReference>
<evidence type="ECO:0000313" key="9">
    <source>
        <dbReference type="Proteomes" id="UP001195483"/>
    </source>
</evidence>
<dbReference type="GO" id="GO:0005085">
    <property type="term" value="F:guanyl-nucleotide exchange factor activity"/>
    <property type="evidence" value="ECO:0007669"/>
    <property type="project" value="InterPro"/>
</dbReference>
<evidence type="ECO:0000256" key="4">
    <source>
        <dbReference type="ARBA" id="ARBA00022490"/>
    </source>
</evidence>
<reference evidence="8" key="2">
    <citation type="journal article" date="2021" name="Genome Biol. Evol.">
        <title>Developing a high-quality reference genome for a parasitic bivalve with doubly uniparental inheritance (Bivalvia: Unionida).</title>
        <authorList>
            <person name="Smith C.H."/>
        </authorList>
    </citation>
    <scope>NUCLEOTIDE SEQUENCE</scope>
    <source>
        <strain evidence="8">CHS0354</strain>
        <tissue evidence="8">Mantle</tissue>
    </source>
</reference>
<sequence length="619" mass="67651">MDPSEMLEGLQIDGSEEEKVKAMDKIIAALTDTQNEDMLDELSVSLVEQGLLDELYKFFEDGIAPTKVAQVLAEVAKTEDVREPCVQKGFVPLLMACLNKDDVLLATQACRAMGNMCFDNDLGREVVDASNGIQILLNLLKSNVKNTKTDADKLRTIACGFLLNLTNTHDVLQEKAISEGAFDVLEQYLAEYFYGADGINHDDGLCNMVLVTIISITDTESCKEKLLQSTLLKTLSECLDSPKCGDHTTTVLDLLLNLGEWDEVKDYLAETELSNHLIRLIQSNTGRADENSHHIVKMASDLLILLLTGEKSMEVLFAKGDGPIFVESMKWLESDDEHLQLSGALAVGNFARSDEHCQKLVEEGLVDVLVQVLWPDGHPNSSISVQHATLSALRNLAIPAANKSTLIKAGVVEKVLTLASTEVHAVTFKLLGVLRMLVDGQAETARQLGTNREFVAQLVEWASIEEHPGVKGEASRLLAWLIKNSRSEDVMRNIVRLEGIQHLVPMATSEHVVMQNEALVALTLISSTVLADAAVAMKEADLTNIIATLLKDEKTLPEILCNALTLTKAVCTADSLKEEMATSGILDIVRKLTSHEDTKVQEGASSLLVLVEDTADADR</sequence>
<dbReference type="SUPFAM" id="SSF48371">
    <property type="entry name" value="ARM repeat"/>
    <property type="match status" value="2"/>
</dbReference>
<organism evidence="8 9">
    <name type="scientific">Potamilus streckersoni</name>
    <dbReference type="NCBI Taxonomy" id="2493646"/>
    <lineage>
        <taxon>Eukaryota</taxon>
        <taxon>Metazoa</taxon>
        <taxon>Spiralia</taxon>
        <taxon>Lophotrochozoa</taxon>
        <taxon>Mollusca</taxon>
        <taxon>Bivalvia</taxon>
        <taxon>Autobranchia</taxon>
        <taxon>Heteroconchia</taxon>
        <taxon>Palaeoheterodonta</taxon>
        <taxon>Unionida</taxon>
        <taxon>Unionoidea</taxon>
        <taxon>Unionidae</taxon>
        <taxon>Ambleminae</taxon>
        <taxon>Lampsilini</taxon>
        <taxon>Potamilus</taxon>
    </lineage>
</organism>
<reference evidence="8" key="3">
    <citation type="submission" date="2023-05" db="EMBL/GenBank/DDBJ databases">
        <authorList>
            <person name="Smith C.H."/>
        </authorList>
    </citation>
    <scope>NUCLEOTIDE SEQUENCE</scope>
    <source>
        <strain evidence="8">CHS0354</strain>
        <tissue evidence="8">Mantle</tissue>
    </source>
</reference>
<dbReference type="InterPro" id="IPR016024">
    <property type="entry name" value="ARM-type_fold"/>
</dbReference>
<gene>
    <name evidence="8" type="ORF">CHS0354_028070</name>
</gene>
<evidence type="ECO:0000256" key="7">
    <source>
        <dbReference type="PROSITE-ProRule" id="PRU00259"/>
    </source>
</evidence>
<keyword evidence="9" id="KW-1185">Reference proteome</keyword>
<dbReference type="SMART" id="SM00185">
    <property type="entry name" value="ARM"/>
    <property type="match status" value="5"/>
</dbReference>
<comment type="subcellular location">
    <subcellularLocation>
        <location evidence="3">Cytoplasm</location>
        <location evidence="3">Cytosol</location>
    </subcellularLocation>
    <subcellularLocation>
        <location evidence="2">Endoplasmic reticulum</location>
    </subcellularLocation>
    <subcellularLocation>
        <location evidence="1">Mitochondrion</location>
    </subcellularLocation>
</comment>
<comment type="caution">
    <text evidence="8">The sequence shown here is derived from an EMBL/GenBank/DDBJ whole genome shotgun (WGS) entry which is preliminary data.</text>
</comment>
<dbReference type="PROSITE" id="PS50176">
    <property type="entry name" value="ARM_REPEAT"/>
    <property type="match status" value="1"/>
</dbReference>
<keyword evidence="4" id="KW-0963">Cytoplasm</keyword>
<evidence type="ECO:0000256" key="3">
    <source>
        <dbReference type="ARBA" id="ARBA00004514"/>
    </source>
</evidence>
<evidence type="ECO:0000313" key="8">
    <source>
        <dbReference type="EMBL" id="KAK3610680.1"/>
    </source>
</evidence>
<dbReference type="GO" id="GO:0005783">
    <property type="term" value="C:endoplasmic reticulum"/>
    <property type="evidence" value="ECO:0007669"/>
    <property type="project" value="UniProtKB-SubCell"/>
</dbReference>
<dbReference type="InterPro" id="IPR000225">
    <property type="entry name" value="Armadillo"/>
</dbReference>
<evidence type="ECO:0000256" key="6">
    <source>
        <dbReference type="ARBA" id="ARBA00023128"/>
    </source>
</evidence>
<accession>A0AAE0WER2</accession>
<dbReference type="PANTHER" id="PTHR10957">
    <property type="entry name" value="RAP1 GTPASE-GDP DISSOCIATION STIMULATOR 1"/>
    <property type="match status" value="1"/>
</dbReference>
<evidence type="ECO:0008006" key="10">
    <source>
        <dbReference type="Google" id="ProtNLM"/>
    </source>
</evidence>
<proteinExistence type="predicted"/>
<dbReference type="InterPro" id="IPR040144">
    <property type="entry name" value="RAP1GDS1"/>
</dbReference>
<feature type="repeat" description="ARM" evidence="7">
    <location>
        <begin position="364"/>
        <end position="411"/>
    </location>
</feature>
<evidence type="ECO:0000256" key="2">
    <source>
        <dbReference type="ARBA" id="ARBA00004240"/>
    </source>
</evidence>
<evidence type="ECO:0000256" key="1">
    <source>
        <dbReference type="ARBA" id="ARBA00004173"/>
    </source>
</evidence>
<dbReference type="AlphaFoldDB" id="A0AAE0WER2"/>
<dbReference type="GO" id="GO:0005829">
    <property type="term" value="C:cytosol"/>
    <property type="evidence" value="ECO:0007669"/>
    <property type="project" value="UniProtKB-SubCell"/>
</dbReference>
<dbReference type="GO" id="GO:0005739">
    <property type="term" value="C:mitochondrion"/>
    <property type="evidence" value="ECO:0007669"/>
    <property type="project" value="UniProtKB-SubCell"/>
</dbReference>
<dbReference type="Pfam" id="PF00514">
    <property type="entry name" value="Arm"/>
    <property type="match status" value="1"/>
</dbReference>
<protein>
    <recommendedName>
        <fullName evidence="10">Rap1 GTPase-GDP dissociation stimulator 1</fullName>
    </recommendedName>
</protein>
<name>A0AAE0WER2_9BIVA</name>
<dbReference type="Proteomes" id="UP001195483">
    <property type="component" value="Unassembled WGS sequence"/>
</dbReference>
<evidence type="ECO:0000256" key="5">
    <source>
        <dbReference type="ARBA" id="ARBA00022824"/>
    </source>
</evidence>
<keyword evidence="5" id="KW-0256">Endoplasmic reticulum</keyword>
<keyword evidence="6" id="KW-0496">Mitochondrion</keyword>
<dbReference type="Gene3D" id="1.25.10.10">
    <property type="entry name" value="Leucine-rich Repeat Variant"/>
    <property type="match status" value="2"/>
</dbReference>
<reference evidence="8" key="1">
    <citation type="journal article" date="2021" name="Genome Biol. Evol.">
        <title>A High-Quality Reference Genome for a Parasitic Bivalve with Doubly Uniparental Inheritance (Bivalvia: Unionida).</title>
        <authorList>
            <person name="Smith C.H."/>
        </authorList>
    </citation>
    <scope>NUCLEOTIDE SEQUENCE</scope>
    <source>
        <strain evidence="8">CHS0354</strain>
    </source>
</reference>
<dbReference type="EMBL" id="JAEAOA010001692">
    <property type="protein sequence ID" value="KAK3610680.1"/>
    <property type="molecule type" value="Genomic_DNA"/>
</dbReference>